<evidence type="ECO:0000256" key="4">
    <source>
        <dbReference type="PROSITE-ProRule" id="PRU00502"/>
    </source>
</evidence>
<evidence type="ECO:0000256" key="5">
    <source>
        <dbReference type="SAM" id="Coils"/>
    </source>
</evidence>
<evidence type="ECO:0000256" key="6">
    <source>
        <dbReference type="SAM" id="MobiDB-lite"/>
    </source>
</evidence>
<dbReference type="CDD" id="cd16457">
    <property type="entry name" value="RING-H2_BRAP2"/>
    <property type="match status" value="1"/>
</dbReference>
<dbReference type="GO" id="GO:0007265">
    <property type="term" value="P:Ras protein signal transduction"/>
    <property type="evidence" value="ECO:0007669"/>
    <property type="project" value="TreeGrafter"/>
</dbReference>
<dbReference type="PANTHER" id="PTHR24007:SF7">
    <property type="entry name" value="BRCA1-ASSOCIATED PROTEIN"/>
    <property type="match status" value="1"/>
</dbReference>
<dbReference type="GO" id="GO:0005737">
    <property type="term" value="C:cytoplasm"/>
    <property type="evidence" value="ECO:0007669"/>
    <property type="project" value="TreeGrafter"/>
</dbReference>
<feature type="domain" description="RING-type" evidence="7">
    <location>
        <begin position="202"/>
        <end position="240"/>
    </location>
</feature>
<dbReference type="Pfam" id="PF13639">
    <property type="entry name" value="zf-RING_2"/>
    <property type="match status" value="1"/>
</dbReference>
<evidence type="ECO:0000256" key="2">
    <source>
        <dbReference type="ARBA" id="ARBA00022771"/>
    </source>
</evidence>
<dbReference type="GO" id="GO:0008270">
    <property type="term" value="F:zinc ion binding"/>
    <property type="evidence" value="ECO:0007669"/>
    <property type="project" value="UniProtKB-KW"/>
</dbReference>
<reference evidence="10" key="1">
    <citation type="submission" date="2022-11" db="UniProtKB">
        <authorList>
            <consortium name="WormBaseParasite"/>
        </authorList>
    </citation>
    <scope>IDENTIFICATION</scope>
</reference>
<dbReference type="Pfam" id="PF07576">
    <property type="entry name" value="BRAP2"/>
    <property type="match status" value="1"/>
</dbReference>
<evidence type="ECO:0000313" key="10">
    <source>
        <dbReference type="WBParaSite" id="Gr19_v10_g7525.t1"/>
    </source>
</evidence>
<evidence type="ECO:0000256" key="3">
    <source>
        <dbReference type="ARBA" id="ARBA00022833"/>
    </source>
</evidence>
<keyword evidence="5" id="KW-0175">Coiled coil</keyword>
<keyword evidence="1" id="KW-0479">Metal-binding</keyword>
<dbReference type="AlphaFoldDB" id="A0A914I5K7"/>
<keyword evidence="9" id="KW-1185">Reference proteome</keyword>
<dbReference type="SUPFAM" id="SSF57850">
    <property type="entry name" value="RING/U-box"/>
    <property type="match status" value="1"/>
</dbReference>
<dbReference type="InterPro" id="IPR013083">
    <property type="entry name" value="Znf_RING/FYVE/PHD"/>
</dbReference>
<accession>A0A914I5K7</accession>
<protein>
    <submittedName>
        <fullName evidence="10">BRCA1-associated protein</fullName>
    </submittedName>
</protein>
<dbReference type="InterPro" id="IPR047243">
    <property type="entry name" value="RING-H2_BRAP2"/>
</dbReference>
<feature type="domain" description="UBP-type" evidence="8">
    <location>
        <begin position="237"/>
        <end position="339"/>
    </location>
</feature>
<name>A0A914I5K7_GLORO</name>
<keyword evidence="3" id="KW-0862">Zinc</keyword>
<dbReference type="Gene3D" id="3.30.40.10">
    <property type="entry name" value="Zinc/RING finger domain, C3HC4 (zinc finger)"/>
    <property type="match status" value="2"/>
</dbReference>
<proteinExistence type="predicted"/>
<feature type="region of interest" description="Disordered" evidence="6">
    <location>
        <begin position="497"/>
        <end position="533"/>
    </location>
</feature>
<keyword evidence="2 4" id="KW-0863">Zinc-finger</keyword>
<organism evidence="9 10">
    <name type="scientific">Globodera rostochiensis</name>
    <name type="common">Golden nematode worm</name>
    <name type="synonym">Heterodera rostochiensis</name>
    <dbReference type="NCBI Taxonomy" id="31243"/>
    <lineage>
        <taxon>Eukaryota</taxon>
        <taxon>Metazoa</taxon>
        <taxon>Ecdysozoa</taxon>
        <taxon>Nematoda</taxon>
        <taxon>Chromadorea</taxon>
        <taxon>Rhabditida</taxon>
        <taxon>Tylenchina</taxon>
        <taxon>Tylenchomorpha</taxon>
        <taxon>Tylenchoidea</taxon>
        <taxon>Heteroderidae</taxon>
        <taxon>Heteroderinae</taxon>
        <taxon>Globodera</taxon>
    </lineage>
</organism>
<feature type="coiled-coil region" evidence="5">
    <location>
        <begin position="409"/>
        <end position="474"/>
    </location>
</feature>
<dbReference type="PROSITE" id="PS50271">
    <property type="entry name" value="ZF_UBP"/>
    <property type="match status" value="1"/>
</dbReference>
<dbReference type="PROSITE" id="PS50089">
    <property type="entry name" value="ZF_RING_2"/>
    <property type="match status" value="1"/>
</dbReference>
<dbReference type="InterPro" id="IPR001607">
    <property type="entry name" value="Znf_UBP"/>
</dbReference>
<dbReference type="Pfam" id="PF02148">
    <property type="entry name" value="zf-UBP"/>
    <property type="match status" value="1"/>
</dbReference>
<evidence type="ECO:0000256" key="1">
    <source>
        <dbReference type="ARBA" id="ARBA00022723"/>
    </source>
</evidence>
<dbReference type="InterPro" id="IPR011422">
    <property type="entry name" value="BRAP2/ETP1_RRM"/>
</dbReference>
<dbReference type="InterPro" id="IPR001841">
    <property type="entry name" value="Znf_RING"/>
</dbReference>
<sequence>MEKKSGAVTDKSGASNETDSVARKRYSSAVDTNRLLKNVKNVLKNEKTNETISIAPIREPIALDGDSRPFFYGNPFVEKHKGVLRFSKNCSPPKDCAMLCMVDVPAFFTCRELTNFVRPVAPEIALMKIIRDDAANKYMVAIKFKSAAAALSFHKQYNDIEFNSIEPEKCQLRFVDILETEEEAANIVGLLADPTYGETPICSVCLDRMEENNVLTILCNHSFHAECIGQWADTTCPICRYTQTPELIPDQKCFDCGRTSDLWMCLICGNVGCGRYAAAHAHQLANFSFTNFGHYEKTSHIFTLQVGGKLVWDYAGDNYVHRLIESATDGKMIEYDGGGAGDGFEKGEEKISAVQLEYTCLLTSQLENQRIHFEEKLREAEQRFNEHGRQTQQKLNTLESELCTVRAEREAAREELASTSAAKQLLDRKFQQTHQRAHHMQRELEEERHLSSLLSKDKELLSKQKEELERLRRQEIVGLEEQLRDLMAHFDTQAKIQQQMDAGAVSKEELETSTMGLRKEDGGGGKKQRRNKK</sequence>
<dbReference type="WBParaSite" id="Gr19_v10_g7525.t1">
    <property type="protein sequence ID" value="Gr19_v10_g7525.t1"/>
    <property type="gene ID" value="Gr19_v10_g7525"/>
</dbReference>
<evidence type="ECO:0000259" key="8">
    <source>
        <dbReference type="PROSITE" id="PS50271"/>
    </source>
</evidence>
<evidence type="ECO:0000259" key="7">
    <source>
        <dbReference type="PROSITE" id="PS50089"/>
    </source>
</evidence>
<dbReference type="GO" id="GO:0061630">
    <property type="term" value="F:ubiquitin protein ligase activity"/>
    <property type="evidence" value="ECO:0007669"/>
    <property type="project" value="TreeGrafter"/>
</dbReference>
<dbReference type="GO" id="GO:0016567">
    <property type="term" value="P:protein ubiquitination"/>
    <property type="evidence" value="ECO:0007669"/>
    <property type="project" value="TreeGrafter"/>
</dbReference>
<evidence type="ECO:0000313" key="9">
    <source>
        <dbReference type="Proteomes" id="UP000887572"/>
    </source>
</evidence>
<dbReference type="PANTHER" id="PTHR24007">
    <property type="entry name" value="BRCA1-ASSOCIATED PROTEIN"/>
    <property type="match status" value="1"/>
</dbReference>
<dbReference type="Proteomes" id="UP000887572">
    <property type="component" value="Unplaced"/>
</dbReference>
<dbReference type="SMART" id="SM00290">
    <property type="entry name" value="ZnF_UBP"/>
    <property type="match status" value="1"/>
</dbReference>
<feature type="region of interest" description="Disordered" evidence="6">
    <location>
        <begin position="1"/>
        <end position="25"/>
    </location>
</feature>
<dbReference type="SMART" id="SM00184">
    <property type="entry name" value="RING"/>
    <property type="match status" value="1"/>
</dbReference>